<keyword evidence="3" id="KW-0732">Signal</keyword>
<dbReference type="EMBL" id="NBCO01000040">
    <property type="protein sequence ID" value="ORC84877.1"/>
    <property type="molecule type" value="Genomic_DNA"/>
</dbReference>
<proteinExistence type="predicted"/>
<dbReference type="OrthoDB" id="252801at2759"/>
<name>A0A1X0NJQ9_9TRYP</name>
<dbReference type="PANTHER" id="PTHR35613:SF2">
    <property type="entry name" value="C-TYPE LECTIN DOMAIN-CONTAINING PROTEIN"/>
    <property type="match status" value="1"/>
</dbReference>
<evidence type="ECO:0000256" key="3">
    <source>
        <dbReference type="SAM" id="SignalP"/>
    </source>
</evidence>
<gene>
    <name evidence="4" type="ORF">TM35_000401440</name>
</gene>
<dbReference type="RefSeq" id="XP_028878943.1">
    <property type="nucleotide sequence ID" value="XM_029029759.1"/>
</dbReference>
<feature type="chain" id="PRO_5013117700" evidence="3">
    <location>
        <begin position="23"/>
        <end position="377"/>
    </location>
</feature>
<evidence type="ECO:0000256" key="1">
    <source>
        <dbReference type="SAM" id="MobiDB-lite"/>
    </source>
</evidence>
<dbReference type="AlphaFoldDB" id="A0A1X0NJQ9"/>
<dbReference type="InterPro" id="IPR031797">
    <property type="entry name" value="DUF5075"/>
</dbReference>
<accession>A0A1X0NJQ9</accession>
<keyword evidence="2" id="KW-0472">Membrane</keyword>
<sequence>AAAAVRTAVLWVSLCMLLQHLGHHPQFTAEAMIGIVQVNIVRYFSFPHSIFQLTNYVSYGSSVDACRASGGYLVTGQSLAAQDAITYHLKSNQHYFYPTTATFMGGDAIYSTRFEPDPSQRCTQGRIGASINCVYRWNQGLFAQGTVDGKGVDFYKGSLYTLPGAGPMNGYTPFWQVNYPARGNPYLVSRFTFTEGTQAPWYDAAVNPNGDAVLIINGFLVVCEVQGAIDGSTAAPTAIPTSIPTTEPTTATAIPPAEASEPSWIKKHWYVPLIIALVVLAAIIGLIILCCCLGGGDEDKYLPPMATREASDMPLHAREITDDDDDDYNDIDDDRSVSMVPSEPMPMEDIESANVSVYSVAENDIYGDGDVFSRGNR</sequence>
<evidence type="ECO:0000256" key="2">
    <source>
        <dbReference type="SAM" id="Phobius"/>
    </source>
</evidence>
<feature type="signal peptide" evidence="3">
    <location>
        <begin position="1"/>
        <end position="22"/>
    </location>
</feature>
<feature type="region of interest" description="Disordered" evidence="1">
    <location>
        <begin position="318"/>
        <end position="346"/>
    </location>
</feature>
<organism evidence="4 5">
    <name type="scientific">Trypanosoma theileri</name>
    <dbReference type="NCBI Taxonomy" id="67003"/>
    <lineage>
        <taxon>Eukaryota</taxon>
        <taxon>Discoba</taxon>
        <taxon>Euglenozoa</taxon>
        <taxon>Kinetoplastea</taxon>
        <taxon>Metakinetoplastina</taxon>
        <taxon>Trypanosomatida</taxon>
        <taxon>Trypanosomatidae</taxon>
        <taxon>Trypanosoma</taxon>
    </lineage>
</organism>
<evidence type="ECO:0000313" key="5">
    <source>
        <dbReference type="Proteomes" id="UP000192257"/>
    </source>
</evidence>
<protein>
    <submittedName>
        <fullName evidence="4">Uncharacterized protein</fullName>
    </submittedName>
</protein>
<dbReference type="GeneID" id="39989539"/>
<feature type="compositionally biased region" description="Acidic residues" evidence="1">
    <location>
        <begin position="321"/>
        <end position="333"/>
    </location>
</feature>
<keyword evidence="2" id="KW-0812">Transmembrane</keyword>
<keyword evidence="5" id="KW-1185">Reference proteome</keyword>
<comment type="caution">
    <text evidence="4">The sequence shown here is derived from an EMBL/GenBank/DDBJ whole genome shotgun (WGS) entry which is preliminary data.</text>
</comment>
<evidence type="ECO:0000313" key="4">
    <source>
        <dbReference type="EMBL" id="ORC84877.1"/>
    </source>
</evidence>
<dbReference type="Proteomes" id="UP000192257">
    <property type="component" value="Unassembled WGS sequence"/>
</dbReference>
<keyword evidence="2" id="KW-1133">Transmembrane helix</keyword>
<dbReference type="PANTHER" id="PTHR35613">
    <property type="entry name" value="C-TYPE LECTIN DOMAIN-CONTAINING PROTEIN"/>
    <property type="match status" value="1"/>
</dbReference>
<dbReference type="STRING" id="67003.A0A1X0NJQ9"/>
<dbReference type="VEuPathDB" id="TriTrypDB:TM35_000401440"/>
<reference evidence="4 5" key="1">
    <citation type="submission" date="2017-03" db="EMBL/GenBank/DDBJ databases">
        <title>An alternative strategy for trypanosome survival in the mammalian bloodstream revealed through genome and transcriptome analysis of the ubiquitous bovine parasite Trypanosoma (Megatrypanum) theileri.</title>
        <authorList>
            <person name="Kelly S."/>
            <person name="Ivens A."/>
            <person name="Mott A."/>
            <person name="O'Neill E."/>
            <person name="Emms D."/>
            <person name="Macleod O."/>
            <person name="Voorheis P."/>
            <person name="Matthews J."/>
            <person name="Matthews K."/>
            <person name="Carrington M."/>
        </authorList>
    </citation>
    <scope>NUCLEOTIDE SEQUENCE [LARGE SCALE GENOMIC DNA]</scope>
    <source>
        <strain evidence="4">Edinburgh</strain>
    </source>
</reference>
<feature type="non-terminal residue" evidence="4">
    <location>
        <position position="1"/>
    </location>
</feature>
<dbReference type="Pfam" id="PF16825">
    <property type="entry name" value="DUF5075"/>
    <property type="match status" value="1"/>
</dbReference>
<feature type="transmembrane region" description="Helical" evidence="2">
    <location>
        <begin position="269"/>
        <end position="295"/>
    </location>
</feature>